<keyword evidence="3" id="KW-1185">Reference proteome</keyword>
<dbReference type="Gene3D" id="1.10.510.10">
    <property type="entry name" value="Transferase(Phosphotransferase) domain 1"/>
    <property type="match status" value="1"/>
</dbReference>
<evidence type="ECO:0000313" key="2">
    <source>
        <dbReference type="EMBL" id="CAE7467457.1"/>
    </source>
</evidence>
<dbReference type="PANTHER" id="PTHR45890">
    <property type="entry name" value="AARF DOMAIN CONTAINING KINASE 2 (PREDICTED)"/>
    <property type="match status" value="1"/>
</dbReference>
<dbReference type="InterPro" id="IPR011009">
    <property type="entry name" value="Kinase-like_dom_sf"/>
</dbReference>
<evidence type="ECO:0000259" key="1">
    <source>
        <dbReference type="PROSITE" id="PS50011"/>
    </source>
</evidence>
<dbReference type="GO" id="GO:0005524">
    <property type="term" value="F:ATP binding"/>
    <property type="evidence" value="ECO:0007669"/>
    <property type="project" value="InterPro"/>
</dbReference>
<dbReference type="OrthoDB" id="427480at2759"/>
<gene>
    <name evidence="2" type="ORF">SNAT2548_LOCUS26143</name>
</gene>
<dbReference type="AlphaFoldDB" id="A0A812S4R5"/>
<dbReference type="SUPFAM" id="SSF56112">
    <property type="entry name" value="Protein kinase-like (PK-like)"/>
    <property type="match status" value="1"/>
</dbReference>
<reference evidence="2" key="1">
    <citation type="submission" date="2021-02" db="EMBL/GenBank/DDBJ databases">
        <authorList>
            <person name="Dougan E. K."/>
            <person name="Rhodes N."/>
            <person name="Thang M."/>
            <person name="Chan C."/>
        </authorList>
    </citation>
    <scope>NUCLEOTIDE SEQUENCE</scope>
</reference>
<dbReference type="InterPro" id="IPR004147">
    <property type="entry name" value="ABC1_dom"/>
</dbReference>
<dbReference type="Proteomes" id="UP000604046">
    <property type="component" value="Unassembled WGS sequence"/>
</dbReference>
<dbReference type="PROSITE" id="PS50011">
    <property type="entry name" value="PROTEIN_KINASE_DOM"/>
    <property type="match status" value="1"/>
</dbReference>
<proteinExistence type="predicted"/>
<accession>A0A812S4R5</accession>
<sequence>MASLQGILGAGCIARVYEGTLNGQPVAIKIRRENVEELKLCQEALASNPLEFLQLDFQFLRCAASLAETLWPNLKWLMLQSALKDFKHYMLSQVDLRHEASNLNRFAENFGHGIAQVPRVFASSERILIMELVQGQSLSSFLQNEKDPELRHKVWSILSDQAAKMVLVDNFLHADLHPGNVLVTMEKGRLGSMAPKLTFIDAGMALELPELLVDQLKLAMHGALSNDADLLGQALVDLHRAEGLCTDTSPSLPHRLGVLGLCCVFTCDEALWGQLFQTRADYMGARTPEYFNRMAAIMTDHEVRVSPVLWSLLTSFALVEGSLHELGFKTNVLRSCLPYLMSQRLDIFRRAWGSFRCSVSEMLNAGQVPQQVLAV</sequence>
<comment type="caution">
    <text evidence="2">The sequence shown here is derived from an EMBL/GenBank/DDBJ whole genome shotgun (WGS) entry which is preliminary data.</text>
</comment>
<dbReference type="InterPro" id="IPR000719">
    <property type="entry name" value="Prot_kinase_dom"/>
</dbReference>
<name>A0A812S4R5_9DINO</name>
<dbReference type="GO" id="GO:0004672">
    <property type="term" value="F:protein kinase activity"/>
    <property type="evidence" value="ECO:0007669"/>
    <property type="project" value="InterPro"/>
</dbReference>
<dbReference type="Pfam" id="PF03109">
    <property type="entry name" value="ABC1"/>
    <property type="match status" value="1"/>
</dbReference>
<dbReference type="EMBL" id="CAJNDS010002419">
    <property type="protein sequence ID" value="CAE7467457.1"/>
    <property type="molecule type" value="Genomic_DNA"/>
</dbReference>
<protein>
    <recommendedName>
        <fullName evidence="1">Protein kinase domain-containing protein</fullName>
    </recommendedName>
</protein>
<feature type="domain" description="Protein kinase" evidence="1">
    <location>
        <begin position="2"/>
        <end position="375"/>
    </location>
</feature>
<evidence type="ECO:0000313" key="3">
    <source>
        <dbReference type="Proteomes" id="UP000604046"/>
    </source>
</evidence>
<dbReference type="PANTHER" id="PTHR45890:SF1">
    <property type="entry name" value="AARF DOMAIN CONTAINING KINASE 2"/>
    <property type="match status" value="1"/>
</dbReference>
<organism evidence="2 3">
    <name type="scientific">Symbiodinium natans</name>
    <dbReference type="NCBI Taxonomy" id="878477"/>
    <lineage>
        <taxon>Eukaryota</taxon>
        <taxon>Sar</taxon>
        <taxon>Alveolata</taxon>
        <taxon>Dinophyceae</taxon>
        <taxon>Suessiales</taxon>
        <taxon>Symbiodiniaceae</taxon>
        <taxon>Symbiodinium</taxon>
    </lineage>
</organism>
<dbReference type="InterPro" id="IPR052402">
    <property type="entry name" value="ADCK_kinase"/>
</dbReference>